<dbReference type="InterPro" id="IPR013783">
    <property type="entry name" value="Ig-like_fold"/>
</dbReference>
<dbReference type="PANTHER" id="PTHR36453:SF1">
    <property type="entry name" value="RIGHT HANDED BETA HELIX DOMAIN-CONTAINING PROTEIN"/>
    <property type="match status" value="1"/>
</dbReference>
<dbReference type="PANTHER" id="PTHR36453">
    <property type="entry name" value="SECRETED PROTEIN-RELATED"/>
    <property type="match status" value="1"/>
</dbReference>
<dbReference type="InterPro" id="IPR012334">
    <property type="entry name" value="Pectin_lyas_fold"/>
</dbReference>
<gene>
    <name evidence="2" type="ordered locus">Phep_2604</name>
</gene>
<evidence type="ECO:0000313" key="2">
    <source>
        <dbReference type="EMBL" id="ACU04808.1"/>
    </source>
</evidence>
<dbReference type="InterPro" id="IPR006626">
    <property type="entry name" value="PbH1"/>
</dbReference>
<dbReference type="InterPro" id="IPR036116">
    <property type="entry name" value="FN3_sf"/>
</dbReference>
<evidence type="ECO:0000313" key="3">
    <source>
        <dbReference type="Proteomes" id="UP000000852"/>
    </source>
</evidence>
<dbReference type="Gene3D" id="2.160.20.10">
    <property type="entry name" value="Single-stranded right-handed beta-helix, Pectin lyase-like"/>
    <property type="match status" value="2"/>
</dbReference>
<dbReference type="PROSITE" id="PS50853">
    <property type="entry name" value="FN3"/>
    <property type="match status" value="1"/>
</dbReference>
<evidence type="ECO:0000259" key="1">
    <source>
        <dbReference type="PROSITE" id="PS50853"/>
    </source>
</evidence>
<dbReference type="SUPFAM" id="SSF49265">
    <property type="entry name" value="Fibronectin type III"/>
    <property type="match status" value="1"/>
</dbReference>
<dbReference type="InterPro" id="IPR039448">
    <property type="entry name" value="Beta_helix"/>
</dbReference>
<dbReference type="EMBL" id="CP001681">
    <property type="protein sequence ID" value="ACU04808.1"/>
    <property type="molecule type" value="Genomic_DNA"/>
</dbReference>
<dbReference type="Pfam" id="PF13229">
    <property type="entry name" value="Beta_helix"/>
    <property type="match status" value="1"/>
</dbReference>
<keyword evidence="3" id="KW-1185">Reference proteome</keyword>
<accession>C6Y096</accession>
<dbReference type="KEGG" id="phe:Phep_2604"/>
<organism evidence="2 3">
    <name type="scientific">Pedobacter heparinus (strain ATCC 13125 / DSM 2366 / CIP 104194 / JCM 7457 / NBRC 12017 / NCIMB 9290 / NRRL B-14731 / HIM 762-3)</name>
    <dbReference type="NCBI Taxonomy" id="485917"/>
    <lineage>
        <taxon>Bacteria</taxon>
        <taxon>Pseudomonadati</taxon>
        <taxon>Bacteroidota</taxon>
        <taxon>Sphingobacteriia</taxon>
        <taxon>Sphingobacteriales</taxon>
        <taxon>Sphingobacteriaceae</taxon>
        <taxon>Pedobacter</taxon>
    </lineage>
</organism>
<dbReference type="InterPro" id="IPR026444">
    <property type="entry name" value="Secre_tail"/>
</dbReference>
<dbReference type="NCBIfam" id="TIGR04183">
    <property type="entry name" value="Por_Secre_tail"/>
    <property type="match status" value="1"/>
</dbReference>
<dbReference type="Pfam" id="PF18962">
    <property type="entry name" value="Por_Secre_tail"/>
    <property type="match status" value="1"/>
</dbReference>
<dbReference type="HOGENOM" id="CLU_261351_0_0_10"/>
<dbReference type="RefSeq" id="WP_015808419.1">
    <property type="nucleotide sequence ID" value="NC_013061.1"/>
</dbReference>
<dbReference type="OrthoDB" id="976933at2"/>
<feature type="domain" description="Fibronectin type-III" evidence="1">
    <location>
        <begin position="1106"/>
        <end position="1194"/>
    </location>
</feature>
<dbReference type="Gene3D" id="2.60.40.10">
    <property type="entry name" value="Immunoglobulins"/>
    <property type="match status" value="1"/>
</dbReference>
<name>C6Y096_PEDHD</name>
<dbReference type="SMART" id="SM00710">
    <property type="entry name" value="PbH1"/>
    <property type="match status" value="9"/>
</dbReference>
<dbReference type="STRING" id="485917.Phep_2604"/>
<reference evidence="2 3" key="1">
    <citation type="journal article" date="2009" name="Stand. Genomic Sci.">
        <title>Complete genome sequence of Pedobacter heparinus type strain (HIM 762-3).</title>
        <authorList>
            <person name="Han C."/>
            <person name="Spring S."/>
            <person name="Lapidus A."/>
            <person name="Del Rio T.G."/>
            <person name="Tice H."/>
            <person name="Copeland A."/>
            <person name="Cheng J.F."/>
            <person name="Lucas S."/>
            <person name="Chen F."/>
            <person name="Nolan M."/>
            <person name="Bruce D."/>
            <person name="Goodwin L."/>
            <person name="Pitluck S."/>
            <person name="Ivanova N."/>
            <person name="Mavromatis K."/>
            <person name="Mikhailova N."/>
            <person name="Pati A."/>
            <person name="Chen A."/>
            <person name="Palaniappan K."/>
            <person name="Land M."/>
            <person name="Hauser L."/>
            <person name="Chang Y.J."/>
            <person name="Jeffries C.C."/>
            <person name="Saunders E."/>
            <person name="Chertkov O."/>
            <person name="Brettin T."/>
            <person name="Goker M."/>
            <person name="Rohde M."/>
            <person name="Bristow J."/>
            <person name="Eisen J.A."/>
            <person name="Markowitz V."/>
            <person name="Hugenholtz P."/>
            <person name="Kyrpides N.C."/>
            <person name="Klenk H.P."/>
            <person name="Detter J.C."/>
        </authorList>
    </citation>
    <scope>NUCLEOTIDE SEQUENCE [LARGE SCALE GENOMIC DNA]</scope>
    <source>
        <strain evidence="3">ATCC 13125 / DSM 2366 / CIP 104194 / JCM 7457 / NBRC 12017 / NCIMB 9290 / NRRL B-14731 / HIM 762-3</strain>
    </source>
</reference>
<dbReference type="Proteomes" id="UP000000852">
    <property type="component" value="Chromosome"/>
</dbReference>
<dbReference type="eggNOG" id="COG4625">
    <property type="taxonomic scope" value="Bacteria"/>
</dbReference>
<dbReference type="CDD" id="cd00063">
    <property type="entry name" value="FN3"/>
    <property type="match status" value="1"/>
</dbReference>
<dbReference type="SUPFAM" id="SSF51126">
    <property type="entry name" value="Pectin lyase-like"/>
    <property type="match status" value="1"/>
</dbReference>
<protein>
    <submittedName>
        <fullName evidence="2">Fibronectin type III domain protein</fullName>
    </submittedName>
</protein>
<dbReference type="InterPro" id="IPR003961">
    <property type="entry name" value="FN3_dom"/>
</dbReference>
<sequence length="1302" mass="138410">MKLQEIMGQYRIMLMVIFLVLGNAGVKSAVISSSATGGNWNTASSWAGGIVPISTDTVKIIAGSTITVNLSGTVTVKNLTLTGTLNFASGSGALMVNGNLLINSGGKLDAFNGTTGKSVTINGDLTNNGSMEFSRAGSILKLGAAALAGSISGSGNFNIIRQLTIDNINGVVLNAAISISNTLLLNEGTFTNGSLLTLNNTNIGNGPASAQCIIQRSQSATLANTYTLGATASLYLSYVHNPAKAGAGISEGNEMPASRSLFRITVNNAAGIFLNDDVTLRSSSSALVLTSGVINLPAGKTLICNHINNTNTSGNASSYVNGGLAMAVGTTATTRIFPVGTSGQNRKVTLTGLSASSGTLIIRFAVEASGTPIIGSGLTSLSNKRVWKGNILSGTMNNYTNITIDHQPDDSISGSVVDARIANSISLNGTYNSLGAGSNTFTTIKSPTASYTALGWFALGALLPPTSTYYIAADGNDAADGKTTTTPWKTLNKVNGQVFNTGDSLLFRRGDTFNGKLLVKHTANLYIDAYGTGAKPVISGAAAINTAWTVYSGNIWQTAFSSGQPAEIRSLIKGNKLLPISRYPNPNVNNGYLNFESFSGNTQITDNDLSSTPNWTGAEFVLRSHPFRLIRTKVTTHSGNTITFPDPVDLGIKNGFGYFFVNDLKAIDQEGEWAYKPSTGTIYVYATSDPNLASYAFSGEDTVLQADTLNQLVIKNLDIKYAGKLALLLNKTTAAIIDSVDISYSGGDGIVLGNSNQATIQNSSVSDVNWSGIFSQANSDRITISHNNISNIGNAAYGKGKTFAGIDCNSANSIVSYNKVFKTGYSGIISAGVNNLIKRNVIDSVVLLLNDNGGIYTNDNINKTNGTLIEGNIITNSIGEYLGAPVASLASGIYLDNLSEGITVSNNTVAFVNGYGLYGHLLQGGNKFYDNTSFQSALSEMRLHVPASIPQTDVRGNLLVTNDPAVTHNVLLGNCPDYTYAEIGLFKDNYVINPFNDKTIRFNYKEGSSSPNIRYNSVYEWETAAAQINGTVASPLKYPLVTTPSEVIKFYYNTAGTNQSFTLPAGSFIDVKNQAYCGTLTLAPYSSVILLKASSLSCLSPASCGMPANMTLVQTSDTTASLSWDTVATAINYDVRYKGTADTDWKYYHNVFGTSVLLLHLDPEKTYEYQVRCSCYGTESDWNSLQDSATSTAAMATPDKKIQLSDIKITPAIAPKSNLTAYPNPFKTQTTVAFNLPLTQDKVTLEVYNVMGSRVQKLYEGKAYGEQPYAFEFDRKLLPAGIYFIRLTTSQQTKHFKIVITD</sequence>
<proteinExistence type="predicted"/>
<dbReference type="Gene3D" id="2.60.40.4070">
    <property type="match status" value="1"/>
</dbReference>
<dbReference type="InterPro" id="IPR011050">
    <property type="entry name" value="Pectin_lyase_fold/virulence"/>
</dbReference>